<name>A0A0F8YY69_9ZZZZ</name>
<evidence type="ECO:0000256" key="1">
    <source>
        <dbReference type="SAM" id="Phobius"/>
    </source>
</evidence>
<feature type="non-terminal residue" evidence="2">
    <location>
        <position position="1"/>
    </location>
</feature>
<evidence type="ECO:0000313" key="2">
    <source>
        <dbReference type="EMBL" id="KKK78820.1"/>
    </source>
</evidence>
<sequence>NQEIANTKICQLDTTVEELKPKKKKPKKKKEKGIAMKKLICVIATLVMVWACYGAYVTTDINYDIASNPESLSIYLRDSFANMTSNSYLFTPTDTVPTEVEGKVYYNDTSNVLRLFNGTSWLNIDTAGGVSLDGAYDFGGAGSGRSIGVEDDSITMTTTDADANPVLSITHSGAADGDGILITVSGSSQDAIEIENTGSGYDIEGTSATWYATAGGILVGTSLDATGAAGLTLQNDETITNTTNSEITFLQDGGEDLTFDMDAATNAVGLKSSTGVDELAMGTVDDLTGVGTIVFDQVASSISLAANGADDNLTITVTGAQASSIILTSEGTGADAIDLNTTAGGIDIDLSGGGAGDDHLCAAPRHSVAGVYRSDRRVGADRAVPRPYREFHQWRAVGAD</sequence>
<feature type="non-terminal residue" evidence="2">
    <location>
        <position position="400"/>
    </location>
</feature>
<accession>A0A0F8YY69</accession>
<reference evidence="2" key="1">
    <citation type="journal article" date="2015" name="Nature">
        <title>Complex archaea that bridge the gap between prokaryotes and eukaryotes.</title>
        <authorList>
            <person name="Spang A."/>
            <person name="Saw J.H."/>
            <person name="Jorgensen S.L."/>
            <person name="Zaremba-Niedzwiedzka K."/>
            <person name="Martijn J."/>
            <person name="Lind A.E."/>
            <person name="van Eijk R."/>
            <person name="Schleper C."/>
            <person name="Guy L."/>
            <person name="Ettema T.J."/>
        </authorList>
    </citation>
    <scope>NUCLEOTIDE SEQUENCE</scope>
</reference>
<proteinExistence type="predicted"/>
<organism evidence="2">
    <name type="scientific">marine sediment metagenome</name>
    <dbReference type="NCBI Taxonomy" id="412755"/>
    <lineage>
        <taxon>unclassified sequences</taxon>
        <taxon>metagenomes</taxon>
        <taxon>ecological metagenomes</taxon>
    </lineage>
</organism>
<gene>
    <name evidence="2" type="ORF">LCGC14_2839730</name>
</gene>
<dbReference type="EMBL" id="LAZR01054315">
    <property type="protein sequence ID" value="KKK78820.1"/>
    <property type="molecule type" value="Genomic_DNA"/>
</dbReference>
<feature type="transmembrane region" description="Helical" evidence="1">
    <location>
        <begin position="34"/>
        <end position="56"/>
    </location>
</feature>
<keyword evidence="1" id="KW-1133">Transmembrane helix</keyword>
<dbReference type="AlphaFoldDB" id="A0A0F8YY69"/>
<protein>
    <submittedName>
        <fullName evidence="2">Uncharacterized protein</fullName>
    </submittedName>
</protein>
<comment type="caution">
    <text evidence="2">The sequence shown here is derived from an EMBL/GenBank/DDBJ whole genome shotgun (WGS) entry which is preliminary data.</text>
</comment>
<keyword evidence="1" id="KW-0472">Membrane</keyword>
<keyword evidence="1" id="KW-0812">Transmembrane</keyword>